<dbReference type="AlphaFoldDB" id="A0A1G9I5Y8"/>
<feature type="domain" description="DUF397" evidence="1">
    <location>
        <begin position="4"/>
        <end position="54"/>
    </location>
</feature>
<dbReference type="RefSeq" id="WP_256334852.1">
    <property type="nucleotide sequence ID" value="NZ_FNET01000009.1"/>
</dbReference>
<dbReference type="InterPro" id="IPR007278">
    <property type="entry name" value="DUF397"/>
</dbReference>
<sequence length="61" mass="6428">MSVVWRKSSRSNSGGNGDCVEVSLGSSTAFVRDSKNKPSTIAVPGWDAFLDAVKRGDLGQV</sequence>
<evidence type="ECO:0000259" key="1">
    <source>
        <dbReference type="Pfam" id="PF04149"/>
    </source>
</evidence>
<dbReference type="EMBL" id="FNET01000009">
    <property type="protein sequence ID" value="SDL20657.1"/>
    <property type="molecule type" value="Genomic_DNA"/>
</dbReference>
<reference evidence="3" key="1">
    <citation type="submission" date="2016-10" db="EMBL/GenBank/DDBJ databases">
        <authorList>
            <person name="Varghese N."/>
            <person name="Submissions S."/>
        </authorList>
    </citation>
    <scope>NUCLEOTIDE SEQUENCE [LARGE SCALE GENOMIC DNA]</scope>
    <source>
        <strain evidence="3">DSM 44796</strain>
    </source>
</reference>
<name>A0A1G9I5Y8_9PSEU</name>
<dbReference type="Proteomes" id="UP000199682">
    <property type="component" value="Unassembled WGS sequence"/>
</dbReference>
<proteinExistence type="predicted"/>
<gene>
    <name evidence="2" type="ORF">SAMN04488074_109276</name>
</gene>
<organism evidence="2 3">
    <name type="scientific">Lentzea albidocapillata subsp. violacea</name>
    <dbReference type="NCBI Taxonomy" id="128104"/>
    <lineage>
        <taxon>Bacteria</taxon>
        <taxon>Bacillati</taxon>
        <taxon>Actinomycetota</taxon>
        <taxon>Actinomycetes</taxon>
        <taxon>Pseudonocardiales</taxon>
        <taxon>Pseudonocardiaceae</taxon>
        <taxon>Lentzea</taxon>
    </lineage>
</organism>
<dbReference type="Pfam" id="PF04149">
    <property type="entry name" value="DUF397"/>
    <property type="match status" value="1"/>
</dbReference>
<evidence type="ECO:0000313" key="3">
    <source>
        <dbReference type="Proteomes" id="UP000199682"/>
    </source>
</evidence>
<protein>
    <recommendedName>
        <fullName evidence="1">DUF397 domain-containing protein</fullName>
    </recommendedName>
</protein>
<evidence type="ECO:0000313" key="2">
    <source>
        <dbReference type="EMBL" id="SDL20657.1"/>
    </source>
</evidence>
<accession>A0A1G9I5Y8</accession>